<gene>
    <name evidence="1" type="ORF">NEICINOT_04776</name>
</gene>
<comment type="caution">
    <text evidence="1">The sequence shown here is derived from an EMBL/GenBank/DDBJ whole genome shotgun (WGS) entry which is preliminary data.</text>
</comment>
<dbReference type="Proteomes" id="UP000003294">
    <property type="component" value="Unassembled WGS sequence"/>
</dbReference>
<dbReference type="AlphaFoldDB" id="D0W526"/>
<name>D0W526_NEICI</name>
<reference evidence="1 2" key="1">
    <citation type="submission" date="2009-10" db="EMBL/GenBank/DDBJ databases">
        <authorList>
            <person name="Weinstock G."/>
            <person name="Sodergren E."/>
            <person name="Clifton S."/>
            <person name="Fulton L."/>
            <person name="Fulton B."/>
            <person name="Courtney L."/>
            <person name="Fronick C."/>
            <person name="Harrison M."/>
            <person name="Strong C."/>
            <person name="Farmer C."/>
            <person name="Delahaunty K."/>
            <person name="Markovic C."/>
            <person name="Hall O."/>
            <person name="Minx P."/>
            <person name="Tomlinson C."/>
            <person name="Mitreva M."/>
            <person name="Nelson J."/>
            <person name="Hou S."/>
            <person name="Wollam A."/>
            <person name="Pepin K.H."/>
            <person name="Johnson M."/>
            <person name="Bhonagiri V."/>
            <person name="Nash W.E."/>
            <person name="Warren W."/>
            <person name="Chinwalla A."/>
            <person name="Mardis E.R."/>
            <person name="Wilson R.K."/>
        </authorList>
    </citation>
    <scope>NUCLEOTIDE SEQUENCE [LARGE SCALE GENOMIC DNA]</scope>
    <source>
        <strain evidence="1 2">ATCC 14685</strain>
    </source>
</reference>
<accession>D0W526</accession>
<protein>
    <submittedName>
        <fullName evidence="1">Uncharacterized protein</fullName>
    </submittedName>
</protein>
<evidence type="ECO:0000313" key="2">
    <source>
        <dbReference type="Proteomes" id="UP000003294"/>
    </source>
</evidence>
<sequence>MNGAYCNIFRWHPSPKTLIAILSCPSSSKHPKCSQKQAILLTIYNDFTGNIHRITRNNLTKIKNLV</sequence>
<dbReference type="EMBL" id="ACDY02000011">
    <property type="protein sequence ID" value="EEZ71148.1"/>
    <property type="molecule type" value="Genomic_DNA"/>
</dbReference>
<proteinExistence type="predicted"/>
<evidence type="ECO:0000313" key="1">
    <source>
        <dbReference type="EMBL" id="EEZ71148.1"/>
    </source>
</evidence>
<dbReference type="STRING" id="546262.NEICINOT_04776"/>
<organism evidence="1 2">
    <name type="scientific">Neisseria cinerea ATCC 14685</name>
    <dbReference type="NCBI Taxonomy" id="546262"/>
    <lineage>
        <taxon>Bacteria</taxon>
        <taxon>Pseudomonadati</taxon>
        <taxon>Pseudomonadota</taxon>
        <taxon>Betaproteobacteria</taxon>
        <taxon>Neisseriales</taxon>
        <taxon>Neisseriaceae</taxon>
        <taxon>Neisseria</taxon>
    </lineage>
</organism>